<gene>
    <name evidence="2" type="ORF">J1N35_022564</name>
</gene>
<feature type="coiled-coil region" evidence="1">
    <location>
        <begin position="3"/>
        <end position="30"/>
    </location>
</feature>
<keyword evidence="1" id="KW-0175">Coiled coil</keyword>
<feature type="non-terminal residue" evidence="2">
    <location>
        <position position="1"/>
    </location>
</feature>
<reference evidence="2 3" key="1">
    <citation type="journal article" date="2021" name="Plant Biotechnol. J.">
        <title>Multi-omics assisted identification of the key and species-specific regulatory components of drought-tolerant mechanisms in Gossypium stocksii.</title>
        <authorList>
            <person name="Yu D."/>
            <person name="Ke L."/>
            <person name="Zhang D."/>
            <person name="Wu Y."/>
            <person name="Sun Y."/>
            <person name="Mei J."/>
            <person name="Sun J."/>
            <person name="Sun Y."/>
        </authorList>
    </citation>
    <scope>NUCLEOTIDE SEQUENCE [LARGE SCALE GENOMIC DNA]</scope>
    <source>
        <strain evidence="3">cv. E1</strain>
        <tissue evidence="2">Leaf</tissue>
    </source>
</reference>
<protein>
    <submittedName>
        <fullName evidence="2">Uncharacterized protein</fullName>
    </submittedName>
</protein>
<comment type="caution">
    <text evidence="2">The sequence shown here is derived from an EMBL/GenBank/DDBJ whole genome shotgun (WGS) entry which is preliminary data.</text>
</comment>
<evidence type="ECO:0000313" key="3">
    <source>
        <dbReference type="Proteomes" id="UP000828251"/>
    </source>
</evidence>
<proteinExistence type="predicted"/>
<keyword evidence="3" id="KW-1185">Reference proteome</keyword>
<accession>A0A9D3VGZ6</accession>
<evidence type="ECO:0000313" key="2">
    <source>
        <dbReference type="EMBL" id="KAH1082803.1"/>
    </source>
</evidence>
<organism evidence="2 3">
    <name type="scientific">Gossypium stocksii</name>
    <dbReference type="NCBI Taxonomy" id="47602"/>
    <lineage>
        <taxon>Eukaryota</taxon>
        <taxon>Viridiplantae</taxon>
        <taxon>Streptophyta</taxon>
        <taxon>Embryophyta</taxon>
        <taxon>Tracheophyta</taxon>
        <taxon>Spermatophyta</taxon>
        <taxon>Magnoliopsida</taxon>
        <taxon>eudicotyledons</taxon>
        <taxon>Gunneridae</taxon>
        <taxon>Pentapetalae</taxon>
        <taxon>rosids</taxon>
        <taxon>malvids</taxon>
        <taxon>Malvales</taxon>
        <taxon>Malvaceae</taxon>
        <taxon>Malvoideae</taxon>
        <taxon>Gossypium</taxon>
    </lineage>
</organism>
<name>A0A9D3VGZ6_9ROSI</name>
<dbReference type="AlphaFoldDB" id="A0A9D3VGZ6"/>
<evidence type="ECO:0000256" key="1">
    <source>
        <dbReference type="SAM" id="Coils"/>
    </source>
</evidence>
<sequence length="50" mass="5947">IQTQACQQAIEEAEKECKKILEKIDESHEVIEVFHYYCYVLQCLLFSRVP</sequence>
<dbReference type="Proteomes" id="UP000828251">
    <property type="component" value="Unassembled WGS sequence"/>
</dbReference>
<dbReference type="EMBL" id="JAIQCV010000007">
    <property type="protein sequence ID" value="KAH1082803.1"/>
    <property type="molecule type" value="Genomic_DNA"/>
</dbReference>